<protein>
    <submittedName>
        <fullName evidence="2">Uncharacterized protein</fullName>
    </submittedName>
</protein>
<gene>
    <name evidence="2" type="ORF">Pmani_035775</name>
</gene>
<name>A0AAE1NLK2_9EUCA</name>
<organism evidence="2 3">
    <name type="scientific">Petrolisthes manimaculis</name>
    <dbReference type="NCBI Taxonomy" id="1843537"/>
    <lineage>
        <taxon>Eukaryota</taxon>
        <taxon>Metazoa</taxon>
        <taxon>Ecdysozoa</taxon>
        <taxon>Arthropoda</taxon>
        <taxon>Crustacea</taxon>
        <taxon>Multicrustacea</taxon>
        <taxon>Malacostraca</taxon>
        <taxon>Eumalacostraca</taxon>
        <taxon>Eucarida</taxon>
        <taxon>Decapoda</taxon>
        <taxon>Pleocyemata</taxon>
        <taxon>Anomura</taxon>
        <taxon>Galatheoidea</taxon>
        <taxon>Porcellanidae</taxon>
        <taxon>Petrolisthes</taxon>
    </lineage>
</organism>
<reference evidence="2" key="1">
    <citation type="submission" date="2023-11" db="EMBL/GenBank/DDBJ databases">
        <title>Genome assemblies of two species of porcelain crab, Petrolisthes cinctipes and Petrolisthes manimaculis (Anomura: Porcellanidae).</title>
        <authorList>
            <person name="Angst P."/>
        </authorList>
    </citation>
    <scope>NUCLEOTIDE SEQUENCE</scope>
    <source>
        <strain evidence="2">PB745_02</strain>
        <tissue evidence="2">Gill</tissue>
    </source>
</reference>
<evidence type="ECO:0000313" key="3">
    <source>
        <dbReference type="Proteomes" id="UP001292094"/>
    </source>
</evidence>
<feature type="compositionally biased region" description="Polar residues" evidence="1">
    <location>
        <begin position="25"/>
        <end position="34"/>
    </location>
</feature>
<proteinExistence type="predicted"/>
<evidence type="ECO:0000313" key="2">
    <source>
        <dbReference type="EMBL" id="KAK4291400.1"/>
    </source>
</evidence>
<feature type="compositionally biased region" description="Polar residues" evidence="1">
    <location>
        <begin position="45"/>
        <end position="55"/>
    </location>
</feature>
<dbReference type="EMBL" id="JAWZYT010005161">
    <property type="protein sequence ID" value="KAK4291400.1"/>
    <property type="molecule type" value="Genomic_DNA"/>
</dbReference>
<sequence>MDDEVYCNIRRQLNSSSQRRKLPQIHSNDTSSPTKTRDFTIVPRDSTTAPGNEFTSAKPRAEKLTRTQRTRNRRRLCEGKQCGQFNSHSQSHSGRTNTTNCTPRETETERQAEAGSPSCGAPLACHLPGCRQNTVWAEAGRDGGKGVTAQLSPQRDSRSRNLCLGHASISLRHISFISVVRLHRYIARLLEILTSDNSAAA</sequence>
<keyword evidence="3" id="KW-1185">Reference proteome</keyword>
<comment type="caution">
    <text evidence="2">The sequence shown here is derived from an EMBL/GenBank/DDBJ whole genome shotgun (WGS) entry which is preliminary data.</text>
</comment>
<dbReference type="AlphaFoldDB" id="A0AAE1NLK2"/>
<feature type="compositionally biased region" description="Polar residues" evidence="1">
    <location>
        <begin position="83"/>
        <end position="103"/>
    </location>
</feature>
<feature type="region of interest" description="Disordered" evidence="1">
    <location>
        <begin position="13"/>
        <end position="118"/>
    </location>
</feature>
<evidence type="ECO:0000256" key="1">
    <source>
        <dbReference type="SAM" id="MobiDB-lite"/>
    </source>
</evidence>
<dbReference type="Proteomes" id="UP001292094">
    <property type="component" value="Unassembled WGS sequence"/>
</dbReference>
<accession>A0AAE1NLK2</accession>